<feature type="region of interest" description="Disordered" evidence="2">
    <location>
        <begin position="32"/>
        <end position="67"/>
    </location>
</feature>
<dbReference type="Pfam" id="PF00635">
    <property type="entry name" value="Motile_Sperm"/>
    <property type="match status" value="1"/>
</dbReference>
<dbReference type="InterPro" id="IPR000535">
    <property type="entry name" value="MSP_dom"/>
</dbReference>
<dbReference type="AlphaFoldDB" id="A0A0D6QXZ7"/>
<protein>
    <recommendedName>
        <fullName evidence="3">MSP domain-containing protein</fullName>
    </recommendedName>
</protein>
<evidence type="ECO:0000259" key="3">
    <source>
        <dbReference type="PROSITE" id="PS50202"/>
    </source>
</evidence>
<name>A0A0D6QXZ7_ARACU</name>
<dbReference type="InterPro" id="IPR008962">
    <property type="entry name" value="PapD-like_sf"/>
</dbReference>
<accession>A0A0D6QXZ7</accession>
<dbReference type="Gene3D" id="2.60.40.10">
    <property type="entry name" value="Immunoglobulins"/>
    <property type="match status" value="1"/>
</dbReference>
<evidence type="ECO:0000256" key="1">
    <source>
        <dbReference type="ARBA" id="ARBA00008932"/>
    </source>
</evidence>
<evidence type="ECO:0000313" key="4">
    <source>
        <dbReference type="EMBL" id="JAG95336.1"/>
    </source>
</evidence>
<dbReference type="PANTHER" id="PTHR10809">
    <property type="entry name" value="VESICLE-ASSOCIATED MEMBRANE PROTEIN-ASSOCIATED PROTEIN"/>
    <property type="match status" value="1"/>
</dbReference>
<feature type="compositionally biased region" description="Basic and acidic residues" evidence="2">
    <location>
        <begin position="226"/>
        <end position="240"/>
    </location>
</feature>
<reference evidence="4" key="1">
    <citation type="submission" date="2015-03" db="EMBL/GenBank/DDBJ databases">
        <title>A transcriptome of Araucaria cunninghamii, an australian fine timber species.</title>
        <authorList>
            <person name="Jing Yi C.J.Y."/>
            <person name="Yin San L.Y.S."/>
            <person name="Abdul Karim S.S."/>
            <person name="Wan Azmi N.N."/>
            <person name="Hercus R.R."/>
            <person name="Croft L.L."/>
        </authorList>
    </citation>
    <scope>NUCLEOTIDE SEQUENCE</scope>
    <source>
        <strain evidence="4">MI0301</strain>
        <tissue evidence="4">Leaf</tissue>
    </source>
</reference>
<dbReference type="SUPFAM" id="SSF49354">
    <property type="entry name" value="PapD-like"/>
    <property type="match status" value="1"/>
</dbReference>
<dbReference type="GO" id="GO:0061817">
    <property type="term" value="P:endoplasmic reticulum-plasma membrane tethering"/>
    <property type="evidence" value="ECO:0007669"/>
    <property type="project" value="TreeGrafter"/>
</dbReference>
<dbReference type="InterPro" id="IPR013783">
    <property type="entry name" value="Ig-like_fold"/>
</dbReference>
<organism evidence="4">
    <name type="scientific">Araucaria cunninghamii</name>
    <name type="common">Hoop pine</name>
    <name type="synonym">Moreton Bay pine</name>
    <dbReference type="NCBI Taxonomy" id="56994"/>
    <lineage>
        <taxon>Eukaryota</taxon>
        <taxon>Viridiplantae</taxon>
        <taxon>Streptophyta</taxon>
        <taxon>Embryophyta</taxon>
        <taxon>Tracheophyta</taxon>
        <taxon>Spermatophyta</taxon>
        <taxon>Pinopsida</taxon>
        <taxon>Pinidae</taxon>
        <taxon>Conifers II</taxon>
        <taxon>Araucariales</taxon>
        <taxon>Araucariaceae</taxon>
        <taxon>Araucaria</taxon>
    </lineage>
</organism>
<evidence type="ECO:0000256" key="2">
    <source>
        <dbReference type="SAM" id="MobiDB-lite"/>
    </source>
</evidence>
<dbReference type="PANTHER" id="PTHR10809:SF58">
    <property type="entry name" value="VESICLE-ASSOCIATED PROTEIN 4-2"/>
    <property type="match status" value="1"/>
</dbReference>
<feature type="compositionally biased region" description="Polar residues" evidence="2">
    <location>
        <begin position="58"/>
        <end position="67"/>
    </location>
</feature>
<dbReference type="EMBL" id="GCKF01040848">
    <property type="protein sequence ID" value="JAG95335.1"/>
    <property type="molecule type" value="Transcribed_RNA"/>
</dbReference>
<dbReference type="EMBL" id="GCKF01040847">
    <property type="protein sequence ID" value="JAG95336.1"/>
    <property type="molecule type" value="Transcribed_RNA"/>
</dbReference>
<feature type="domain" description="MSP" evidence="3">
    <location>
        <begin position="84"/>
        <end position="206"/>
    </location>
</feature>
<sequence length="272" mass="30558">MVIVEGKGEQELNNTGIGKAWNLCKMPFWQQGSSSQRQNQSQSSSQSQSHHYHHNHQEGTSGTDSSGINSVSAVARALLPTKRRLKLDPESKLYFPYEPGKQVSSAIKILNISRSNVAFKFQTTAPKSCFMRPPSGILTPGESLIATVFKFVEPPEQPDKQPEKKVKDKFKIVSLKVKEGVDYDIELFEEHKELVAVEQILRVVYLDPLRPTPELEKLKKQLAEAEAALEARKKPPEEPAPRVVGEGLVIDEWKERRERYLAQQQGEGADSV</sequence>
<dbReference type="GO" id="GO:0005886">
    <property type="term" value="C:plasma membrane"/>
    <property type="evidence" value="ECO:0007669"/>
    <property type="project" value="TreeGrafter"/>
</dbReference>
<dbReference type="EMBL" id="GCKF01040849">
    <property type="protein sequence ID" value="JAG95334.1"/>
    <property type="molecule type" value="Transcribed_RNA"/>
</dbReference>
<feature type="region of interest" description="Disordered" evidence="2">
    <location>
        <begin position="226"/>
        <end position="245"/>
    </location>
</feature>
<proteinExistence type="inferred from homology"/>
<dbReference type="GO" id="GO:0005789">
    <property type="term" value="C:endoplasmic reticulum membrane"/>
    <property type="evidence" value="ECO:0007669"/>
    <property type="project" value="InterPro"/>
</dbReference>
<dbReference type="InterPro" id="IPR016763">
    <property type="entry name" value="VAP"/>
</dbReference>
<dbReference type="PROSITE" id="PS50202">
    <property type="entry name" value="MSP"/>
    <property type="match status" value="1"/>
</dbReference>
<comment type="similarity">
    <text evidence="1">Belongs to the VAMP-associated protein (VAP) (TC 9.B.17) family.</text>
</comment>
<dbReference type="GO" id="GO:0090158">
    <property type="term" value="P:endoplasmic reticulum membrane organization"/>
    <property type="evidence" value="ECO:0007669"/>
    <property type="project" value="TreeGrafter"/>
</dbReference>
<feature type="compositionally biased region" description="Low complexity" evidence="2">
    <location>
        <begin position="32"/>
        <end position="49"/>
    </location>
</feature>